<reference evidence="7 8" key="1">
    <citation type="submission" date="2019-05" db="EMBL/GenBank/DDBJ databases">
        <title>Panacibacter sp. strain 17mud1-8 Genome sequencing and assembly.</title>
        <authorList>
            <person name="Chhetri G."/>
        </authorList>
    </citation>
    <scope>NUCLEOTIDE SEQUENCE [LARGE SCALE GENOMIC DNA]</scope>
    <source>
        <strain evidence="7 8">17mud1-8</strain>
    </source>
</reference>
<dbReference type="GO" id="GO:0005886">
    <property type="term" value="C:plasma membrane"/>
    <property type="evidence" value="ECO:0007669"/>
    <property type="project" value="UniProtKB-SubCell"/>
</dbReference>
<accession>A0A4U3LAH1</accession>
<feature type="transmembrane region" description="Helical" evidence="6">
    <location>
        <begin position="54"/>
        <end position="79"/>
    </location>
</feature>
<name>A0A4U3LAH1_9BACT</name>
<dbReference type="Pfam" id="PF03631">
    <property type="entry name" value="Virul_fac_BrkB"/>
    <property type="match status" value="1"/>
</dbReference>
<feature type="transmembrane region" description="Helical" evidence="6">
    <location>
        <begin position="238"/>
        <end position="261"/>
    </location>
</feature>
<evidence type="ECO:0000256" key="3">
    <source>
        <dbReference type="ARBA" id="ARBA00022692"/>
    </source>
</evidence>
<evidence type="ECO:0000256" key="5">
    <source>
        <dbReference type="ARBA" id="ARBA00023136"/>
    </source>
</evidence>
<protein>
    <submittedName>
        <fullName evidence="7">YihY/virulence factor BrkB family protein</fullName>
    </submittedName>
</protein>
<gene>
    <name evidence="7" type="ORF">FC093_03525</name>
</gene>
<evidence type="ECO:0000313" key="8">
    <source>
        <dbReference type="Proteomes" id="UP000305848"/>
    </source>
</evidence>
<feature type="transmembrane region" description="Helical" evidence="6">
    <location>
        <begin position="121"/>
        <end position="144"/>
    </location>
</feature>
<dbReference type="PANTHER" id="PTHR30213:SF0">
    <property type="entry name" value="UPF0761 MEMBRANE PROTEIN YIHY"/>
    <property type="match status" value="1"/>
</dbReference>
<keyword evidence="5 6" id="KW-0472">Membrane</keyword>
<dbReference type="InterPro" id="IPR017039">
    <property type="entry name" value="Virul_fac_BrkB"/>
</dbReference>
<keyword evidence="2" id="KW-1003">Cell membrane</keyword>
<comment type="caution">
    <text evidence="7">The sequence shown here is derived from an EMBL/GenBank/DDBJ whole genome shotgun (WGS) entry which is preliminary data.</text>
</comment>
<keyword evidence="3 6" id="KW-0812">Transmembrane</keyword>
<dbReference type="EMBL" id="SZQL01000002">
    <property type="protein sequence ID" value="TKK70777.1"/>
    <property type="molecule type" value="Genomic_DNA"/>
</dbReference>
<evidence type="ECO:0000256" key="6">
    <source>
        <dbReference type="SAM" id="Phobius"/>
    </source>
</evidence>
<feature type="transmembrane region" description="Helical" evidence="6">
    <location>
        <begin position="208"/>
        <end position="226"/>
    </location>
</feature>
<dbReference type="OrthoDB" id="977385at2"/>
<feature type="transmembrane region" description="Helical" evidence="6">
    <location>
        <begin position="273"/>
        <end position="305"/>
    </location>
</feature>
<dbReference type="RefSeq" id="WP_137260376.1">
    <property type="nucleotide sequence ID" value="NZ_SZQL01000002.1"/>
</dbReference>
<evidence type="ECO:0000313" key="7">
    <source>
        <dbReference type="EMBL" id="TKK70777.1"/>
    </source>
</evidence>
<organism evidence="7 8">
    <name type="scientific">Ilyomonas limi</name>
    <dbReference type="NCBI Taxonomy" id="2575867"/>
    <lineage>
        <taxon>Bacteria</taxon>
        <taxon>Pseudomonadati</taxon>
        <taxon>Bacteroidota</taxon>
        <taxon>Chitinophagia</taxon>
        <taxon>Chitinophagales</taxon>
        <taxon>Chitinophagaceae</taxon>
        <taxon>Ilyomonas</taxon>
    </lineage>
</organism>
<proteinExistence type="predicted"/>
<keyword evidence="8" id="KW-1185">Reference proteome</keyword>
<dbReference type="PANTHER" id="PTHR30213">
    <property type="entry name" value="INNER MEMBRANE PROTEIN YHJD"/>
    <property type="match status" value="1"/>
</dbReference>
<comment type="subcellular location">
    <subcellularLocation>
        <location evidence="1">Cell membrane</location>
        <topology evidence="1">Multi-pass membrane protein</topology>
    </subcellularLocation>
</comment>
<dbReference type="AlphaFoldDB" id="A0A4U3LAH1"/>
<sequence length="323" mass="36521">MIKLERILFTSGPVSFIREWSKRHTLPGFQGICLYDVFSVLAAQIKQHGLNIRAAAISFNLVMAIPAILLFLCTLVPIVPGSQQVYKELLHFVRDFTPSSDTKKVLVQLLNDFFKNNTTGLISIGFLLVVFTASNAMMGVIRAFDRSLNEKRKTNFIKKRLRAIRLISMLIGLIIGTILISVGQGYMFGKIMSWLNIHNATLQAIIQNSRLLVGFFLFVYAIGYIYKYAPSYTIRRKLFTPGAVIAAILMIAITSLFSFWAQNMSNYNKVYGSIGSLIIIMLLIFLNSLMLLIGYELNLSIYILAAKRKLKESKKENNPVRKE</sequence>
<evidence type="ECO:0000256" key="4">
    <source>
        <dbReference type="ARBA" id="ARBA00022989"/>
    </source>
</evidence>
<dbReference type="NCBIfam" id="TIGR00765">
    <property type="entry name" value="yihY_not_rbn"/>
    <property type="match status" value="1"/>
</dbReference>
<evidence type="ECO:0000256" key="1">
    <source>
        <dbReference type="ARBA" id="ARBA00004651"/>
    </source>
</evidence>
<feature type="transmembrane region" description="Helical" evidence="6">
    <location>
        <begin position="164"/>
        <end position="188"/>
    </location>
</feature>
<dbReference type="PIRSF" id="PIRSF035875">
    <property type="entry name" value="RNase_BN"/>
    <property type="match status" value="1"/>
</dbReference>
<evidence type="ECO:0000256" key="2">
    <source>
        <dbReference type="ARBA" id="ARBA00022475"/>
    </source>
</evidence>
<keyword evidence="4 6" id="KW-1133">Transmembrane helix</keyword>
<dbReference type="Proteomes" id="UP000305848">
    <property type="component" value="Unassembled WGS sequence"/>
</dbReference>